<evidence type="ECO:0000313" key="15">
    <source>
        <dbReference type="Proteomes" id="UP001597399"/>
    </source>
</evidence>
<comment type="subcellular location">
    <subcellularLocation>
        <location evidence="1">Cell membrane</location>
        <topology evidence="1">Multi-pass membrane protein</topology>
    </subcellularLocation>
</comment>
<feature type="transmembrane region" description="Helical" evidence="10">
    <location>
        <begin position="303"/>
        <end position="327"/>
    </location>
</feature>
<feature type="domain" description="Copper resistance protein D" evidence="13">
    <location>
        <begin position="343"/>
        <end position="435"/>
    </location>
</feature>
<feature type="transmembrane region" description="Helical" evidence="10">
    <location>
        <begin position="150"/>
        <end position="173"/>
    </location>
</feature>
<dbReference type="EMBL" id="JBHUMQ010000026">
    <property type="protein sequence ID" value="MFD2694278.1"/>
    <property type="molecule type" value="Genomic_DNA"/>
</dbReference>
<keyword evidence="15" id="KW-1185">Reference proteome</keyword>
<dbReference type="Pfam" id="PF05425">
    <property type="entry name" value="CopD"/>
    <property type="match status" value="1"/>
</dbReference>
<dbReference type="SUPFAM" id="SSF81296">
    <property type="entry name" value="E set domains"/>
    <property type="match status" value="1"/>
</dbReference>
<keyword evidence="6 10" id="KW-1133">Transmembrane helix</keyword>
<feature type="transmembrane region" description="Helical" evidence="10">
    <location>
        <begin position="417"/>
        <end position="435"/>
    </location>
</feature>
<evidence type="ECO:0000256" key="6">
    <source>
        <dbReference type="ARBA" id="ARBA00022989"/>
    </source>
</evidence>
<feature type="transmembrane region" description="Helical" evidence="10">
    <location>
        <begin position="348"/>
        <end position="369"/>
    </location>
</feature>
<dbReference type="InterPro" id="IPR007348">
    <property type="entry name" value="CopC_dom"/>
</dbReference>
<evidence type="ECO:0000256" key="5">
    <source>
        <dbReference type="ARBA" id="ARBA00022729"/>
    </source>
</evidence>
<evidence type="ECO:0000256" key="1">
    <source>
        <dbReference type="ARBA" id="ARBA00004651"/>
    </source>
</evidence>
<accession>A0ABW5S3Y1</accession>
<evidence type="ECO:0000256" key="7">
    <source>
        <dbReference type="ARBA" id="ARBA00023008"/>
    </source>
</evidence>
<reference evidence="15" key="1">
    <citation type="journal article" date="2019" name="Int. J. Syst. Evol. Microbiol.">
        <title>The Global Catalogue of Microorganisms (GCM) 10K type strain sequencing project: providing services to taxonomists for standard genome sequencing and annotation.</title>
        <authorList>
            <consortium name="The Broad Institute Genomics Platform"/>
            <consortium name="The Broad Institute Genome Sequencing Center for Infectious Disease"/>
            <person name="Wu L."/>
            <person name="Ma J."/>
        </authorList>
    </citation>
    <scope>NUCLEOTIDE SEQUENCE [LARGE SCALE GENOMIC DNA]</scope>
    <source>
        <strain evidence="15">TISTR 2466</strain>
    </source>
</reference>
<feature type="chain" id="PRO_5046873690" evidence="11">
    <location>
        <begin position="27"/>
        <end position="589"/>
    </location>
</feature>
<feature type="domain" description="CopC" evidence="12">
    <location>
        <begin position="25"/>
        <end position="121"/>
    </location>
</feature>
<feature type="transmembrane region" description="Helical" evidence="10">
    <location>
        <begin position="185"/>
        <end position="208"/>
    </location>
</feature>
<keyword evidence="7" id="KW-0186">Copper</keyword>
<evidence type="ECO:0000256" key="4">
    <source>
        <dbReference type="ARBA" id="ARBA00022723"/>
    </source>
</evidence>
<evidence type="ECO:0000256" key="8">
    <source>
        <dbReference type="ARBA" id="ARBA00023136"/>
    </source>
</evidence>
<dbReference type="PANTHER" id="PTHR34820:SF4">
    <property type="entry name" value="INNER MEMBRANE PROTEIN YEBZ"/>
    <property type="match status" value="1"/>
</dbReference>
<evidence type="ECO:0000256" key="3">
    <source>
        <dbReference type="ARBA" id="ARBA00022692"/>
    </source>
</evidence>
<evidence type="ECO:0000256" key="2">
    <source>
        <dbReference type="ARBA" id="ARBA00022475"/>
    </source>
</evidence>
<evidence type="ECO:0000313" key="14">
    <source>
        <dbReference type="EMBL" id="MFD2694278.1"/>
    </source>
</evidence>
<dbReference type="PANTHER" id="PTHR34820">
    <property type="entry name" value="INNER MEMBRANE PROTEIN YEBZ"/>
    <property type="match status" value="1"/>
</dbReference>
<evidence type="ECO:0000256" key="9">
    <source>
        <dbReference type="SAM" id="MobiDB-lite"/>
    </source>
</evidence>
<organism evidence="14 15">
    <name type="scientific">Sporolactobacillus shoreicorticis</name>
    <dbReference type="NCBI Taxonomy" id="1923877"/>
    <lineage>
        <taxon>Bacteria</taxon>
        <taxon>Bacillati</taxon>
        <taxon>Bacillota</taxon>
        <taxon>Bacilli</taxon>
        <taxon>Bacillales</taxon>
        <taxon>Sporolactobacillaceae</taxon>
        <taxon>Sporolactobacillus</taxon>
    </lineage>
</organism>
<feature type="transmembrane region" description="Helical" evidence="10">
    <location>
        <begin position="228"/>
        <end position="253"/>
    </location>
</feature>
<dbReference type="InterPro" id="IPR008457">
    <property type="entry name" value="Cu-R_CopD_dom"/>
</dbReference>
<sequence length="589" mass="65281">MKQKIGIFTAIILFSLLFAKFTSAHAYVIKSDPAQNQQASADLKTVSIQFSEGIQPNFFSLQLVDETGSRIDTNQARIDKKNPAVLENNVKGKLSTGYYRIKWKAISADGHAVHGTIAFKVGQPVNDRADAQNDKNGSTAPGVDQLIIRWLLYVGLSVYFGPLVFVRFLYPVYRPLLYKRKSVKAVLWISAGILLLGALLSLPLQVTINAGVNWLHAFNGDSLYGTLFTTSFGVLWFFAVAALLASIAALYWLMRTRAEKTATRLVLVQLFLLLFFSLVKAFLGHTAAVQDQGIRIMAVIADFLHLATAAIWLGSLFSILVFLPGAVKAANESQERQKAIYWQTIRRFSVVAFILVGLILLTGLLSSMIHLSTFRALFTSTYGQIIILKAVLFAAMLLFALFSNLHTKRQGEFLKKSVIGELILGIVVLLAAAVLTNVSPPVPEAAAPKAAKQDSTFEGFSPKFNHGKPTKNEKGPAVLEDPKKTLHATASGYTFSLRLDPLKRGPNTLYLDILNKQRKRARDLQQVVLNIRCIDMDMGESKIQFPVDKLGKGFVIKDAFDMNHRYLIKVHALDKNYQSIDKDFLVSIK</sequence>
<dbReference type="RefSeq" id="WP_253057825.1">
    <property type="nucleotide sequence ID" value="NZ_JAMXWM010000001.1"/>
</dbReference>
<keyword evidence="5 11" id="KW-0732">Signal</keyword>
<evidence type="ECO:0000256" key="11">
    <source>
        <dbReference type="SAM" id="SignalP"/>
    </source>
</evidence>
<dbReference type="Proteomes" id="UP001597399">
    <property type="component" value="Unassembled WGS sequence"/>
</dbReference>
<evidence type="ECO:0000259" key="12">
    <source>
        <dbReference type="Pfam" id="PF04234"/>
    </source>
</evidence>
<keyword evidence="4" id="KW-0479">Metal-binding</keyword>
<dbReference type="InterPro" id="IPR032694">
    <property type="entry name" value="CopC/D"/>
</dbReference>
<dbReference type="Gene3D" id="2.60.40.1220">
    <property type="match status" value="1"/>
</dbReference>
<gene>
    <name evidence="14" type="ORF">ACFSUE_11670</name>
</gene>
<dbReference type="Pfam" id="PF04234">
    <property type="entry name" value="CopC"/>
    <property type="match status" value="1"/>
</dbReference>
<feature type="region of interest" description="Disordered" evidence="9">
    <location>
        <begin position="449"/>
        <end position="478"/>
    </location>
</feature>
<feature type="transmembrane region" description="Helical" evidence="10">
    <location>
        <begin position="265"/>
        <end position="283"/>
    </location>
</feature>
<evidence type="ECO:0000259" key="13">
    <source>
        <dbReference type="Pfam" id="PF05425"/>
    </source>
</evidence>
<name>A0ABW5S3Y1_9BACL</name>
<keyword evidence="3 10" id="KW-0812">Transmembrane</keyword>
<comment type="caution">
    <text evidence="14">The sequence shown here is derived from an EMBL/GenBank/DDBJ whole genome shotgun (WGS) entry which is preliminary data.</text>
</comment>
<keyword evidence="8 10" id="KW-0472">Membrane</keyword>
<keyword evidence="2" id="KW-1003">Cell membrane</keyword>
<protein>
    <submittedName>
        <fullName evidence="14">Copper resistance CopC/CopD family protein</fullName>
    </submittedName>
</protein>
<feature type="transmembrane region" description="Helical" evidence="10">
    <location>
        <begin position="381"/>
        <end position="405"/>
    </location>
</feature>
<dbReference type="InterPro" id="IPR014755">
    <property type="entry name" value="Cu-Rt/internalin_Ig-like"/>
</dbReference>
<proteinExistence type="predicted"/>
<evidence type="ECO:0000256" key="10">
    <source>
        <dbReference type="SAM" id="Phobius"/>
    </source>
</evidence>
<feature type="signal peptide" evidence="11">
    <location>
        <begin position="1"/>
        <end position="26"/>
    </location>
</feature>
<dbReference type="InterPro" id="IPR014756">
    <property type="entry name" value="Ig_E-set"/>
</dbReference>